<dbReference type="EMBL" id="SLWN01000010">
    <property type="protein sequence ID" value="TCO22181.1"/>
    <property type="molecule type" value="Genomic_DNA"/>
</dbReference>
<proteinExistence type="predicted"/>
<feature type="region of interest" description="Disordered" evidence="1">
    <location>
        <begin position="587"/>
        <end position="617"/>
    </location>
</feature>
<sequence length="652" mass="71126">METLVAYTFHADSVARAAAGTARVEAYYSGLWDHKAKHKGYDGSTIGLHVWDRDDTSCFWPSWHDSGDLRVASLHTPLGYQRVIGDVPPYDAPGRLAHAVRRTPADFLELAPPFTMAVLEPQQERLDLFTDSIGVGRLFQLRLADGWVWSNRPVAALLFAGVAAAAAPRGWSFAAACGWFMDDSTPYDGVLAVPGATHIVSDGRSRRLTVSRIETTSVWSTDSLDTVEETAEALQDVAKSVASLWPGRPTVDLSGGRDSRVVAAAFLKAGVDLKLNSYDAVPGELQVAESLVQALPFEVEHATTSRKTIGIKPATNPQPPKPPALADRALRWHRYAEGLRPASYLFHAPPGTLANVAHLAIGGAGGEVAHGHFYPVDVLQLDALPLHDKLNAFGNRLQARLTPTAGPAAPARAAVAEQIERVLRTAVHGGIENATMIDYFYVVERLRRWGTTGERSGVVSPLLVPSFVRSAFALSPAQRVDNTLHRELVRRLIPEWADIPFFKPDRPAPRTTPARLRCLADAPDRDLIQELLRDVDGFDQQALNTLWAASTAGASSAAAEATLNQALWRATFNQHLDEINRHLPSSATAARAEQQATPRQPDKPSSAGPPALKVTPVRRLVRNPAVRRLAANPLWKTFRRTRLGRSWRSLSK</sequence>
<dbReference type="Proteomes" id="UP000294508">
    <property type="component" value="Unassembled WGS sequence"/>
</dbReference>
<evidence type="ECO:0000313" key="3">
    <source>
        <dbReference type="Proteomes" id="UP000294508"/>
    </source>
</evidence>
<accession>A0A4R2H7H2</accession>
<reference evidence="2 3" key="1">
    <citation type="journal article" date="2015" name="Stand. Genomic Sci.">
        <title>Genomic Encyclopedia of Bacterial and Archaeal Type Strains, Phase III: the genomes of soil and plant-associated and newly described type strains.</title>
        <authorList>
            <person name="Whitman W.B."/>
            <person name="Woyke T."/>
            <person name="Klenk H.P."/>
            <person name="Zhou Y."/>
            <person name="Lilburn T.G."/>
            <person name="Beck B.J."/>
            <person name="De Vos P."/>
            <person name="Vandamme P."/>
            <person name="Eisen J.A."/>
            <person name="Garrity G."/>
            <person name="Hugenholtz P."/>
            <person name="Kyrpides N.C."/>
        </authorList>
    </citation>
    <scope>NUCLEOTIDE SEQUENCE [LARGE SCALE GENOMIC DNA]</scope>
    <source>
        <strain evidence="2 3">VKM Ac-2572</strain>
    </source>
</reference>
<dbReference type="SUPFAM" id="SSF52402">
    <property type="entry name" value="Adenine nucleotide alpha hydrolases-like"/>
    <property type="match status" value="1"/>
</dbReference>
<comment type="caution">
    <text evidence="2">The sequence shown here is derived from an EMBL/GenBank/DDBJ whole genome shotgun (WGS) entry which is preliminary data.</text>
</comment>
<evidence type="ECO:0008006" key="4">
    <source>
        <dbReference type="Google" id="ProtNLM"/>
    </source>
</evidence>
<dbReference type="OrthoDB" id="2985334at2"/>
<evidence type="ECO:0000313" key="2">
    <source>
        <dbReference type="EMBL" id="TCO22181.1"/>
    </source>
</evidence>
<keyword evidence="3" id="KW-1185">Reference proteome</keyword>
<dbReference type="RefSeq" id="WP_132212301.1">
    <property type="nucleotide sequence ID" value="NZ_SLWN01000010.1"/>
</dbReference>
<name>A0A4R2H7H2_9ACTN</name>
<dbReference type="AlphaFoldDB" id="A0A4R2H7H2"/>
<gene>
    <name evidence="2" type="ORF">EV652_110166</name>
</gene>
<evidence type="ECO:0000256" key="1">
    <source>
        <dbReference type="SAM" id="MobiDB-lite"/>
    </source>
</evidence>
<protein>
    <recommendedName>
        <fullName evidence="4">Asparagine synthase (Glutamine-hydrolysing)</fullName>
    </recommendedName>
</protein>
<organism evidence="2 3">
    <name type="scientific">Kribbella steppae</name>
    <dbReference type="NCBI Taxonomy" id="2512223"/>
    <lineage>
        <taxon>Bacteria</taxon>
        <taxon>Bacillati</taxon>
        <taxon>Actinomycetota</taxon>
        <taxon>Actinomycetes</taxon>
        <taxon>Propionibacteriales</taxon>
        <taxon>Kribbellaceae</taxon>
        <taxon>Kribbella</taxon>
    </lineage>
</organism>
<feature type="compositionally biased region" description="Polar residues" evidence="1">
    <location>
        <begin position="587"/>
        <end position="598"/>
    </location>
</feature>